<sequence>MSNPFNSHPPQGEPQEPGPDRAATPPNYEAYRYPSGGADATPAPTPVPPTDPGYAGYGGSAGSAGYGGYGSAGGSDAASTWAVDERKNGVAGWALGVGILSLLVAVSVVATAFAVIFGLVGLIIGIIALVRGRRINGPGRRTGMAVTGLVLSLIAIGLSVIFWVLMAVVLSDTGMMDCISISDPTERQQCVERAIDTWLNQ</sequence>
<proteinExistence type="predicted"/>
<name>A0A0B5D3L9_9CORY</name>
<dbReference type="Proteomes" id="UP000031524">
    <property type="component" value="Chromosome"/>
</dbReference>
<dbReference type="HOGENOM" id="CLU_128647_0_0_11"/>
<dbReference type="EMBL" id="CP005286">
    <property type="protein sequence ID" value="AJE33366.1"/>
    <property type="molecule type" value="Genomic_DNA"/>
</dbReference>
<accession>A0A0B5D3L9</accession>
<gene>
    <name evidence="3" type="ORF">B842_07585</name>
</gene>
<dbReference type="KEGG" id="chm:B842_07585"/>
<keyword evidence="2" id="KW-0472">Membrane</keyword>
<evidence type="ECO:0000256" key="2">
    <source>
        <dbReference type="SAM" id="Phobius"/>
    </source>
</evidence>
<feature type="transmembrane region" description="Helical" evidence="2">
    <location>
        <begin position="142"/>
        <end position="166"/>
    </location>
</feature>
<keyword evidence="2" id="KW-0812">Transmembrane</keyword>
<keyword evidence="2" id="KW-1133">Transmembrane helix</keyword>
<evidence type="ECO:0000313" key="4">
    <source>
        <dbReference type="Proteomes" id="UP000031524"/>
    </source>
</evidence>
<evidence type="ECO:0000313" key="3">
    <source>
        <dbReference type="EMBL" id="AJE33366.1"/>
    </source>
</evidence>
<keyword evidence="4" id="KW-1185">Reference proteome</keyword>
<dbReference type="OrthoDB" id="4415822at2"/>
<dbReference type="RefSeq" id="WP_052437817.1">
    <property type="nucleotide sequence ID" value="NZ_BCSU01000017.1"/>
</dbReference>
<feature type="transmembrane region" description="Helical" evidence="2">
    <location>
        <begin position="97"/>
        <end position="130"/>
    </location>
</feature>
<organism evidence="3 4">
    <name type="scientific">Corynebacterium humireducens NBRC 106098 = DSM 45392</name>
    <dbReference type="NCBI Taxonomy" id="1223515"/>
    <lineage>
        <taxon>Bacteria</taxon>
        <taxon>Bacillati</taxon>
        <taxon>Actinomycetota</taxon>
        <taxon>Actinomycetes</taxon>
        <taxon>Mycobacteriales</taxon>
        <taxon>Corynebacteriaceae</taxon>
        <taxon>Corynebacterium</taxon>
    </lineage>
</organism>
<dbReference type="STRING" id="1223515.B842_07585"/>
<dbReference type="AlphaFoldDB" id="A0A0B5D3L9"/>
<evidence type="ECO:0000256" key="1">
    <source>
        <dbReference type="SAM" id="MobiDB-lite"/>
    </source>
</evidence>
<protein>
    <recommendedName>
        <fullName evidence="5">DUF4190 domain-containing protein</fullName>
    </recommendedName>
</protein>
<evidence type="ECO:0008006" key="5">
    <source>
        <dbReference type="Google" id="ProtNLM"/>
    </source>
</evidence>
<feature type="region of interest" description="Disordered" evidence="1">
    <location>
        <begin position="1"/>
        <end position="54"/>
    </location>
</feature>
<reference evidence="3 4" key="1">
    <citation type="submission" date="2013-04" db="EMBL/GenBank/DDBJ databases">
        <title>Complete genome sequence of Corynebacterium humireducens DSM 45392(T), isolated from a wastewater-fed microbial fuel cell.</title>
        <authorList>
            <person name="Ruckert C."/>
            <person name="Albersmeier A."/>
            <person name="Kalinowski J."/>
        </authorList>
    </citation>
    <scope>NUCLEOTIDE SEQUENCE [LARGE SCALE GENOMIC DNA]</scope>
    <source>
        <strain evidence="4">MFC-5</strain>
    </source>
</reference>